<dbReference type="Proteomes" id="UP000324800">
    <property type="component" value="Unassembled WGS sequence"/>
</dbReference>
<organism evidence="1 2">
    <name type="scientific">Streblomastix strix</name>
    <dbReference type="NCBI Taxonomy" id="222440"/>
    <lineage>
        <taxon>Eukaryota</taxon>
        <taxon>Metamonada</taxon>
        <taxon>Preaxostyla</taxon>
        <taxon>Oxymonadida</taxon>
        <taxon>Streblomastigidae</taxon>
        <taxon>Streblomastix</taxon>
    </lineage>
</organism>
<proteinExistence type="predicted"/>
<evidence type="ECO:0000313" key="2">
    <source>
        <dbReference type="Proteomes" id="UP000324800"/>
    </source>
</evidence>
<dbReference type="EMBL" id="SNRW01009973">
    <property type="protein sequence ID" value="KAA6377215.1"/>
    <property type="molecule type" value="Genomic_DNA"/>
</dbReference>
<evidence type="ECO:0000313" key="1">
    <source>
        <dbReference type="EMBL" id="KAA6377215.1"/>
    </source>
</evidence>
<accession>A0A5J4V545</accession>
<gene>
    <name evidence="1" type="ORF">EZS28_027260</name>
</gene>
<dbReference type="AlphaFoldDB" id="A0A5J4V545"/>
<protein>
    <submittedName>
        <fullName evidence="1">Uncharacterized protein</fullName>
    </submittedName>
</protein>
<comment type="caution">
    <text evidence="1">The sequence shown here is derived from an EMBL/GenBank/DDBJ whole genome shotgun (WGS) entry which is preliminary data.</text>
</comment>
<sequence>MWSPPFWTCRRRWERFANDIQQEHQLTQQDTQQQQNLQSQISLKEISLPLHITPKTHVPFNNTISSHLRQEQTKQLGNQQIIQAKKVKGQTRNLNKDVRQGEKGITNYYPRLSWRQVVIFLFEFFATSNRPPHRSDSYTRTDRIGATMVSQQRGEIRRYGDNKS</sequence>
<reference evidence="1 2" key="1">
    <citation type="submission" date="2019-03" db="EMBL/GenBank/DDBJ databases">
        <title>Single cell metagenomics reveals metabolic interactions within the superorganism composed of flagellate Streblomastix strix and complex community of Bacteroidetes bacteria on its surface.</title>
        <authorList>
            <person name="Treitli S.C."/>
            <person name="Kolisko M."/>
            <person name="Husnik F."/>
            <person name="Keeling P."/>
            <person name="Hampl V."/>
        </authorList>
    </citation>
    <scope>NUCLEOTIDE SEQUENCE [LARGE SCALE GENOMIC DNA]</scope>
    <source>
        <strain evidence="1">ST1C</strain>
    </source>
</reference>
<name>A0A5J4V545_9EUKA</name>